<comment type="caution">
    <text evidence="9">The sequence shown here is derived from an EMBL/GenBank/DDBJ whole genome shotgun (WGS) entry which is preliminary data.</text>
</comment>
<evidence type="ECO:0000313" key="9">
    <source>
        <dbReference type="EMBL" id="MER6908917.1"/>
    </source>
</evidence>
<evidence type="ECO:0000256" key="1">
    <source>
        <dbReference type="ARBA" id="ARBA00007664"/>
    </source>
</evidence>
<evidence type="ECO:0000259" key="8">
    <source>
        <dbReference type="PROSITE" id="PS50240"/>
    </source>
</evidence>
<dbReference type="InterPro" id="IPR013517">
    <property type="entry name" value="FG-GAP"/>
</dbReference>
<dbReference type="EMBL" id="JBEPCV010000054">
    <property type="protein sequence ID" value="MER6908917.1"/>
    <property type="molecule type" value="Genomic_DNA"/>
</dbReference>
<protein>
    <submittedName>
        <fullName evidence="9">S1 family peptidase</fullName>
    </submittedName>
</protein>
<dbReference type="SMART" id="SM00020">
    <property type="entry name" value="Tryp_SPc"/>
    <property type="match status" value="1"/>
</dbReference>
<keyword evidence="3" id="KW-0677">Repeat</keyword>
<evidence type="ECO:0000256" key="5">
    <source>
        <dbReference type="ARBA" id="ARBA00023180"/>
    </source>
</evidence>
<dbReference type="Gene3D" id="2.40.10.10">
    <property type="entry name" value="Trypsin-like serine proteases"/>
    <property type="match status" value="1"/>
</dbReference>
<dbReference type="Pfam" id="PF01839">
    <property type="entry name" value="FG-GAP"/>
    <property type="match status" value="1"/>
</dbReference>
<name>A0ABV1VR13_9ACTN</name>
<keyword evidence="10" id="KW-1185">Reference proteome</keyword>
<evidence type="ECO:0000256" key="2">
    <source>
        <dbReference type="ARBA" id="ARBA00022729"/>
    </source>
</evidence>
<dbReference type="InterPro" id="IPR013519">
    <property type="entry name" value="Int_alpha_beta-p"/>
</dbReference>
<dbReference type="InterPro" id="IPR050430">
    <property type="entry name" value="Peptidase_S1"/>
</dbReference>
<dbReference type="InterPro" id="IPR043504">
    <property type="entry name" value="Peptidase_S1_PA_chymotrypsin"/>
</dbReference>
<dbReference type="SMART" id="SM00191">
    <property type="entry name" value="Int_alpha"/>
    <property type="match status" value="4"/>
</dbReference>
<dbReference type="PANTHER" id="PTHR24276:SF98">
    <property type="entry name" value="FI18310P1-RELATED"/>
    <property type="match status" value="1"/>
</dbReference>
<evidence type="ECO:0000256" key="6">
    <source>
        <dbReference type="SAM" id="MobiDB-lite"/>
    </source>
</evidence>
<dbReference type="PRINTS" id="PR00722">
    <property type="entry name" value="CHYMOTRYPSIN"/>
</dbReference>
<dbReference type="PANTHER" id="PTHR24276">
    <property type="entry name" value="POLYSERASE-RELATED"/>
    <property type="match status" value="1"/>
</dbReference>
<keyword evidence="5" id="KW-0325">Glycoprotein</keyword>
<feature type="region of interest" description="Disordered" evidence="6">
    <location>
        <begin position="363"/>
        <end position="386"/>
    </location>
</feature>
<dbReference type="PROSITE" id="PS50240">
    <property type="entry name" value="TRYPSIN_DOM"/>
    <property type="match status" value="1"/>
</dbReference>
<dbReference type="Gene3D" id="2.130.10.130">
    <property type="entry name" value="Integrin alpha, N-terminal"/>
    <property type="match status" value="1"/>
</dbReference>
<reference evidence="9 10" key="1">
    <citation type="submission" date="2024-06" db="EMBL/GenBank/DDBJ databases">
        <title>The Natural Products Discovery Center: Release of the First 8490 Sequenced Strains for Exploring Actinobacteria Biosynthetic Diversity.</title>
        <authorList>
            <person name="Kalkreuter E."/>
            <person name="Kautsar S.A."/>
            <person name="Yang D."/>
            <person name="Bader C.D."/>
            <person name="Teijaro C.N."/>
            <person name="Fluegel L."/>
            <person name="Davis C.M."/>
            <person name="Simpson J.R."/>
            <person name="Lauterbach L."/>
            <person name="Steele A.D."/>
            <person name="Gui C."/>
            <person name="Meng S."/>
            <person name="Li G."/>
            <person name="Viehrig K."/>
            <person name="Ye F."/>
            <person name="Su P."/>
            <person name="Kiefer A.F."/>
            <person name="Nichols A."/>
            <person name="Cepeda A.J."/>
            <person name="Yan W."/>
            <person name="Fan B."/>
            <person name="Jiang Y."/>
            <person name="Adhikari A."/>
            <person name="Zheng C.-J."/>
            <person name="Schuster L."/>
            <person name="Cowan T.M."/>
            <person name="Smanski M.J."/>
            <person name="Chevrette M.G."/>
            <person name="De Carvalho L.P.S."/>
            <person name="Shen B."/>
        </authorList>
    </citation>
    <scope>NUCLEOTIDE SEQUENCE [LARGE SCALE GENOMIC DNA]</scope>
    <source>
        <strain evidence="9 10">NPDC000632</strain>
    </source>
</reference>
<feature type="chain" id="PRO_5045728434" evidence="7">
    <location>
        <begin position="31"/>
        <end position="735"/>
    </location>
</feature>
<evidence type="ECO:0000313" key="10">
    <source>
        <dbReference type="Proteomes" id="UP001490330"/>
    </source>
</evidence>
<sequence>MSSIGRPRLAALGAVLAAGSLALSTAPAVAITGGTPVAGSDTTHAYTAQIVIGDHDRGCSAVLVDAEWLLTAASCFAENPAASLAVPAGVPAKATTAVIGRSDLSGTQGAERRVVEIVPRTDRDVVLARLNRPVTNVAPAQLATTAPAAGAELTFAGYGRTKTVWAPLQLHTGTYTVDSTAATSAGVTGKGGAAACMGDTGGPVISGGKLVGLNSQSFQGGCLGIDETQTSTAGVIARVDDLASWITAAVGATRIVDFNGDAVEDIAIGDPMATVGGDTTAGLVRVVHGGGKGTAEITQDLDWVPGGTEAGDHFGNHLATVDYNEDGYTDLVVSASEENVGSAVDAGFVDILFGGKNGLGSGPATRHFEQGSGNGSIKGSAPETGDRMGASLAAGTTAAGEPWVLIGTPGEALGSLAKAGAAFYVHGDTNIAINQDTAGVPGAAEADDAFGTSVAGDSNFIAIGAPGDAIGGNANAGNLAVLSHKLDATGRPTVVAGLDQDNEKISGAAEAGDKFGQALALVAYRPSGAATATDSILAIGAPGEALAAETGAAQAAGAGNVVLVHFYANGTWDYLHALNQGSATDDRSGTIEAGDSVGASLSAVNTAPRKVGSADTLKIAVGAPGEDLAGFTDAGAIHTFSLMDAAGANDLWIEAGDGDGIPGTPGEGEKLGTSILFTPRNLYAGMPYGPTATGALHVLPFPNAVPGGTSLPATTYQPGKGGLPANGDYFGYSVG</sequence>
<evidence type="ECO:0000256" key="7">
    <source>
        <dbReference type="SAM" id="SignalP"/>
    </source>
</evidence>
<dbReference type="SUPFAM" id="SSF69318">
    <property type="entry name" value="Integrin alpha N-terminal domain"/>
    <property type="match status" value="1"/>
</dbReference>
<dbReference type="InterPro" id="IPR001254">
    <property type="entry name" value="Trypsin_dom"/>
</dbReference>
<evidence type="ECO:0000256" key="3">
    <source>
        <dbReference type="ARBA" id="ARBA00022737"/>
    </source>
</evidence>
<accession>A0ABV1VR13</accession>
<comment type="similarity">
    <text evidence="1">Belongs to the peptidase S1 family.</text>
</comment>
<gene>
    <name evidence="9" type="ORF">ABT322_35340</name>
</gene>
<dbReference type="InterPro" id="IPR001314">
    <property type="entry name" value="Peptidase_S1A"/>
</dbReference>
<dbReference type="SUPFAM" id="SSF50494">
    <property type="entry name" value="Trypsin-like serine proteases"/>
    <property type="match status" value="1"/>
</dbReference>
<keyword evidence="2 7" id="KW-0732">Signal</keyword>
<feature type="domain" description="Peptidase S1" evidence="8">
    <location>
        <begin position="31"/>
        <end position="251"/>
    </location>
</feature>
<dbReference type="Pfam" id="PF00089">
    <property type="entry name" value="Trypsin"/>
    <property type="match status" value="1"/>
</dbReference>
<dbReference type="RefSeq" id="WP_350726777.1">
    <property type="nucleotide sequence ID" value="NZ_JBEPCO010000117.1"/>
</dbReference>
<dbReference type="InterPro" id="IPR009003">
    <property type="entry name" value="Peptidase_S1_PA"/>
</dbReference>
<dbReference type="Proteomes" id="UP001490330">
    <property type="component" value="Unassembled WGS sequence"/>
</dbReference>
<evidence type="ECO:0000256" key="4">
    <source>
        <dbReference type="ARBA" id="ARBA00023157"/>
    </source>
</evidence>
<dbReference type="InterPro" id="IPR028994">
    <property type="entry name" value="Integrin_alpha_N"/>
</dbReference>
<keyword evidence="4" id="KW-1015">Disulfide bond</keyword>
<organism evidence="9 10">
    <name type="scientific">Streptomyces flaveolus</name>
    <dbReference type="NCBI Taxonomy" id="67297"/>
    <lineage>
        <taxon>Bacteria</taxon>
        <taxon>Bacillati</taxon>
        <taxon>Actinomycetota</taxon>
        <taxon>Actinomycetes</taxon>
        <taxon>Kitasatosporales</taxon>
        <taxon>Streptomycetaceae</taxon>
        <taxon>Streptomyces</taxon>
    </lineage>
</organism>
<feature type="signal peptide" evidence="7">
    <location>
        <begin position="1"/>
        <end position="30"/>
    </location>
</feature>
<proteinExistence type="inferred from homology"/>